<dbReference type="Proteomes" id="UP000031523">
    <property type="component" value="Chromosome"/>
</dbReference>
<sequence length="40" mass="4117">MVSGRRADCRGGALQPASGHQADSRAPDRPPTAGQATGRR</sequence>
<accession>A0A0B5EYW1</accession>
<keyword evidence="3" id="KW-1185">Reference proteome</keyword>
<feature type="region of interest" description="Disordered" evidence="1">
    <location>
        <begin position="1"/>
        <end position="40"/>
    </location>
</feature>
<protein>
    <submittedName>
        <fullName evidence="2">Uncharacterized protein</fullName>
    </submittedName>
</protein>
<evidence type="ECO:0000313" key="2">
    <source>
        <dbReference type="EMBL" id="AJE86969.1"/>
    </source>
</evidence>
<dbReference type="KEGG" id="sals:SLNWT_6593"/>
<name>A0A0B5EYW1_STRA4</name>
<gene>
    <name evidence="2" type="ORF">SLNWT_6593</name>
</gene>
<dbReference type="AlphaFoldDB" id="A0A0B5EYW1"/>
<reference evidence="2 3" key="1">
    <citation type="submission" date="2015-01" db="EMBL/GenBank/DDBJ databases">
        <title>Enhanced salinomycin production by adjusting the supply of polyketide extender units in Streptomyce albus DSM 41398.</title>
        <authorList>
            <person name="Lu C."/>
        </authorList>
    </citation>
    <scope>NUCLEOTIDE SEQUENCE [LARGE SCALE GENOMIC DNA]</scope>
    <source>
        <strain evidence="3">ATCC 21838 / DSM 41398 / FERM P-419 / JCM 4703 / NBRC 107858</strain>
    </source>
</reference>
<evidence type="ECO:0000313" key="3">
    <source>
        <dbReference type="Proteomes" id="UP000031523"/>
    </source>
</evidence>
<proteinExistence type="predicted"/>
<evidence type="ECO:0000256" key="1">
    <source>
        <dbReference type="SAM" id="MobiDB-lite"/>
    </source>
</evidence>
<dbReference type="EMBL" id="CP010519">
    <property type="protein sequence ID" value="AJE86969.1"/>
    <property type="molecule type" value="Genomic_DNA"/>
</dbReference>
<organism evidence="2 3">
    <name type="scientific">Streptomyces albus (strain ATCC 21838 / DSM 41398 / FERM P-419 / JCM 4703 / NBRC 107858)</name>
    <dbReference type="NCBI Taxonomy" id="1081613"/>
    <lineage>
        <taxon>Bacteria</taxon>
        <taxon>Bacillati</taxon>
        <taxon>Actinomycetota</taxon>
        <taxon>Actinomycetes</taxon>
        <taxon>Kitasatosporales</taxon>
        <taxon>Streptomycetaceae</taxon>
        <taxon>Streptomyces</taxon>
    </lineage>
</organism>